<proteinExistence type="predicted"/>
<evidence type="ECO:0000313" key="2">
    <source>
        <dbReference type="EMBL" id="GAA1272294.1"/>
    </source>
</evidence>
<evidence type="ECO:0000313" key="3">
    <source>
        <dbReference type="Proteomes" id="UP001500037"/>
    </source>
</evidence>
<dbReference type="Proteomes" id="UP001500037">
    <property type="component" value="Unassembled WGS sequence"/>
</dbReference>
<keyword evidence="3" id="KW-1185">Reference proteome</keyword>
<name>A0ABP4HR61_9ACTN</name>
<feature type="compositionally biased region" description="Polar residues" evidence="1">
    <location>
        <begin position="74"/>
        <end position="96"/>
    </location>
</feature>
<feature type="compositionally biased region" description="Low complexity" evidence="1">
    <location>
        <begin position="26"/>
        <end position="39"/>
    </location>
</feature>
<feature type="region of interest" description="Disordered" evidence="1">
    <location>
        <begin position="1"/>
        <end position="96"/>
    </location>
</feature>
<accession>A0ABP4HR61</accession>
<reference evidence="3" key="1">
    <citation type="journal article" date="2019" name="Int. J. Syst. Evol. Microbiol.">
        <title>The Global Catalogue of Microorganisms (GCM) 10K type strain sequencing project: providing services to taxonomists for standard genome sequencing and annotation.</title>
        <authorList>
            <consortium name="The Broad Institute Genomics Platform"/>
            <consortium name="The Broad Institute Genome Sequencing Center for Infectious Disease"/>
            <person name="Wu L."/>
            <person name="Ma J."/>
        </authorList>
    </citation>
    <scope>NUCLEOTIDE SEQUENCE [LARGE SCALE GENOMIC DNA]</scope>
    <source>
        <strain evidence="3">JCM 13004</strain>
    </source>
</reference>
<feature type="compositionally biased region" description="Pro residues" evidence="1">
    <location>
        <begin position="40"/>
        <end position="50"/>
    </location>
</feature>
<dbReference type="EMBL" id="BAAALF010000227">
    <property type="protein sequence ID" value="GAA1272294.1"/>
    <property type="molecule type" value="Genomic_DNA"/>
</dbReference>
<protein>
    <submittedName>
        <fullName evidence="2">Uncharacterized protein</fullName>
    </submittedName>
</protein>
<organism evidence="2 3">
    <name type="scientific">Kitasatospora nipponensis</name>
    <dbReference type="NCBI Taxonomy" id="258049"/>
    <lineage>
        <taxon>Bacteria</taxon>
        <taxon>Bacillati</taxon>
        <taxon>Actinomycetota</taxon>
        <taxon>Actinomycetes</taxon>
        <taxon>Kitasatosporales</taxon>
        <taxon>Streptomycetaceae</taxon>
        <taxon>Kitasatospora</taxon>
    </lineage>
</organism>
<gene>
    <name evidence="2" type="ORF">GCM10009665_70390</name>
</gene>
<evidence type="ECO:0000256" key="1">
    <source>
        <dbReference type="SAM" id="MobiDB-lite"/>
    </source>
</evidence>
<sequence>MPTAVTTLRHVTRREDIAGAFPWPRPLATTTRRPALTGGRPPPRPLPIPSSPVDDRDSLTDPRGASQAAGRGPPSSSESRQQVITPQTSPDSPDLG</sequence>
<comment type="caution">
    <text evidence="2">The sequence shown here is derived from an EMBL/GenBank/DDBJ whole genome shotgun (WGS) entry which is preliminary data.</text>
</comment>